<dbReference type="HOGENOM" id="CLU_047691_4_1_10"/>
<name>C6XY37_PEDHD</name>
<dbReference type="OrthoDB" id="799938at2"/>
<evidence type="ECO:0000313" key="7">
    <source>
        <dbReference type="EMBL" id="ACU04455.1"/>
    </source>
</evidence>
<comment type="similarity">
    <text evidence="1">Belongs to the sigma-70 factor family. ECF subfamily.</text>
</comment>
<dbReference type="InterPro" id="IPR039425">
    <property type="entry name" value="RNA_pol_sigma-70-like"/>
</dbReference>
<dbReference type="RefSeq" id="WP_015808068.1">
    <property type="nucleotide sequence ID" value="NC_013061.1"/>
</dbReference>
<dbReference type="InterPro" id="IPR007627">
    <property type="entry name" value="RNA_pol_sigma70_r2"/>
</dbReference>
<evidence type="ECO:0000259" key="5">
    <source>
        <dbReference type="Pfam" id="PF04542"/>
    </source>
</evidence>
<keyword evidence="4" id="KW-0804">Transcription</keyword>
<dbReference type="GO" id="GO:0016987">
    <property type="term" value="F:sigma factor activity"/>
    <property type="evidence" value="ECO:0007669"/>
    <property type="project" value="UniProtKB-KW"/>
</dbReference>
<keyword evidence="2" id="KW-0805">Transcription regulation</keyword>
<dbReference type="SUPFAM" id="SSF88659">
    <property type="entry name" value="Sigma3 and sigma4 domains of RNA polymerase sigma factors"/>
    <property type="match status" value="1"/>
</dbReference>
<dbReference type="PANTHER" id="PTHR43133:SF46">
    <property type="entry name" value="RNA POLYMERASE SIGMA-70 FACTOR ECF SUBFAMILY"/>
    <property type="match status" value="1"/>
</dbReference>
<dbReference type="Gene3D" id="1.10.10.10">
    <property type="entry name" value="Winged helix-like DNA-binding domain superfamily/Winged helix DNA-binding domain"/>
    <property type="match status" value="1"/>
</dbReference>
<dbReference type="InterPro" id="IPR013325">
    <property type="entry name" value="RNA_pol_sigma_r2"/>
</dbReference>
<dbReference type="InterPro" id="IPR014284">
    <property type="entry name" value="RNA_pol_sigma-70_dom"/>
</dbReference>
<proteinExistence type="inferred from homology"/>
<dbReference type="SUPFAM" id="SSF88946">
    <property type="entry name" value="Sigma2 domain of RNA polymerase sigma factors"/>
    <property type="match status" value="1"/>
</dbReference>
<dbReference type="InterPro" id="IPR013324">
    <property type="entry name" value="RNA_pol_sigma_r3/r4-like"/>
</dbReference>
<protein>
    <submittedName>
        <fullName evidence="7">RNA polymerase sigma-70 factor</fullName>
    </submittedName>
</protein>
<feature type="domain" description="RNA polymerase sigma-70 region 2" evidence="5">
    <location>
        <begin position="23"/>
        <end position="89"/>
    </location>
</feature>
<dbReference type="GO" id="GO:0006352">
    <property type="term" value="P:DNA-templated transcription initiation"/>
    <property type="evidence" value="ECO:0007669"/>
    <property type="project" value="InterPro"/>
</dbReference>
<dbReference type="eggNOG" id="COG1595">
    <property type="taxonomic scope" value="Bacteria"/>
</dbReference>
<dbReference type="Pfam" id="PF08281">
    <property type="entry name" value="Sigma70_r4_2"/>
    <property type="match status" value="1"/>
</dbReference>
<evidence type="ECO:0000259" key="6">
    <source>
        <dbReference type="Pfam" id="PF08281"/>
    </source>
</evidence>
<dbReference type="STRING" id="485917.Phep_2251"/>
<feature type="domain" description="RNA polymerase sigma factor 70 region 4 type 2" evidence="6">
    <location>
        <begin position="122"/>
        <end position="166"/>
    </location>
</feature>
<dbReference type="Gene3D" id="1.10.1740.10">
    <property type="match status" value="1"/>
</dbReference>
<dbReference type="Proteomes" id="UP000000852">
    <property type="component" value="Chromosome"/>
</dbReference>
<evidence type="ECO:0000256" key="2">
    <source>
        <dbReference type="ARBA" id="ARBA00023015"/>
    </source>
</evidence>
<dbReference type="NCBIfam" id="TIGR02985">
    <property type="entry name" value="Sig70_bacteroi1"/>
    <property type="match status" value="1"/>
</dbReference>
<dbReference type="AlphaFoldDB" id="C6XY37"/>
<keyword evidence="8" id="KW-1185">Reference proteome</keyword>
<dbReference type="InterPro" id="IPR036388">
    <property type="entry name" value="WH-like_DNA-bd_sf"/>
</dbReference>
<dbReference type="Pfam" id="PF04542">
    <property type="entry name" value="Sigma70_r2"/>
    <property type="match status" value="1"/>
</dbReference>
<reference evidence="7 8" key="1">
    <citation type="journal article" date="2009" name="Stand. Genomic Sci.">
        <title>Complete genome sequence of Pedobacter heparinus type strain (HIM 762-3).</title>
        <authorList>
            <person name="Han C."/>
            <person name="Spring S."/>
            <person name="Lapidus A."/>
            <person name="Del Rio T.G."/>
            <person name="Tice H."/>
            <person name="Copeland A."/>
            <person name="Cheng J.F."/>
            <person name="Lucas S."/>
            <person name="Chen F."/>
            <person name="Nolan M."/>
            <person name="Bruce D."/>
            <person name="Goodwin L."/>
            <person name="Pitluck S."/>
            <person name="Ivanova N."/>
            <person name="Mavromatis K."/>
            <person name="Mikhailova N."/>
            <person name="Pati A."/>
            <person name="Chen A."/>
            <person name="Palaniappan K."/>
            <person name="Land M."/>
            <person name="Hauser L."/>
            <person name="Chang Y.J."/>
            <person name="Jeffries C.C."/>
            <person name="Saunders E."/>
            <person name="Chertkov O."/>
            <person name="Brettin T."/>
            <person name="Goker M."/>
            <person name="Rohde M."/>
            <person name="Bristow J."/>
            <person name="Eisen J.A."/>
            <person name="Markowitz V."/>
            <person name="Hugenholtz P."/>
            <person name="Kyrpides N.C."/>
            <person name="Klenk H.P."/>
            <person name="Detter J.C."/>
        </authorList>
    </citation>
    <scope>NUCLEOTIDE SEQUENCE [LARGE SCALE GENOMIC DNA]</scope>
    <source>
        <strain evidence="8">ATCC 13125 / DSM 2366 / CIP 104194 / JCM 7457 / NBRC 12017 / NCIMB 9290 / NRRL B-14731 / HIM 762-3</strain>
    </source>
</reference>
<evidence type="ECO:0000256" key="3">
    <source>
        <dbReference type="ARBA" id="ARBA00023082"/>
    </source>
</evidence>
<dbReference type="KEGG" id="phe:Phep_2251"/>
<dbReference type="PANTHER" id="PTHR43133">
    <property type="entry name" value="RNA POLYMERASE ECF-TYPE SIGMA FACTO"/>
    <property type="match status" value="1"/>
</dbReference>
<evidence type="ECO:0000313" key="8">
    <source>
        <dbReference type="Proteomes" id="UP000000852"/>
    </source>
</evidence>
<sequence length="193" mass="22729">MKLIDDDLLLSISKGDEEAFKCLFRKHRDKLFAYIFKITKSRETAEEIVMDVFMKIWESGEVLTEIRNFPAFLFHIARNKSLDFLRMAAKDRVLVELLWDQINTPAADQPDDQLLLNELKSNIDKAVAQLSPQRKSVFRLSREQHMTYDQIASHLQLSKSTVKNHMLDSLHFIRHHLNTNFELILLILFFLKK</sequence>
<dbReference type="NCBIfam" id="TIGR02937">
    <property type="entry name" value="sigma70-ECF"/>
    <property type="match status" value="1"/>
</dbReference>
<keyword evidence="3" id="KW-0731">Sigma factor</keyword>
<evidence type="ECO:0000256" key="4">
    <source>
        <dbReference type="ARBA" id="ARBA00023163"/>
    </source>
</evidence>
<accession>C6XY37</accession>
<dbReference type="EMBL" id="CP001681">
    <property type="protein sequence ID" value="ACU04455.1"/>
    <property type="molecule type" value="Genomic_DNA"/>
</dbReference>
<dbReference type="InterPro" id="IPR013249">
    <property type="entry name" value="RNA_pol_sigma70_r4_t2"/>
</dbReference>
<dbReference type="InterPro" id="IPR014327">
    <property type="entry name" value="RNA_pol_sigma70_bacteroid"/>
</dbReference>
<dbReference type="GO" id="GO:0003677">
    <property type="term" value="F:DNA binding"/>
    <property type="evidence" value="ECO:0007669"/>
    <property type="project" value="InterPro"/>
</dbReference>
<evidence type="ECO:0000256" key="1">
    <source>
        <dbReference type="ARBA" id="ARBA00010641"/>
    </source>
</evidence>
<gene>
    <name evidence="7" type="ordered locus">Phep_2251</name>
</gene>
<organism evidence="7 8">
    <name type="scientific">Pedobacter heparinus (strain ATCC 13125 / DSM 2366 / CIP 104194 / JCM 7457 / NBRC 12017 / NCIMB 9290 / NRRL B-14731 / HIM 762-3)</name>
    <dbReference type="NCBI Taxonomy" id="485917"/>
    <lineage>
        <taxon>Bacteria</taxon>
        <taxon>Pseudomonadati</taxon>
        <taxon>Bacteroidota</taxon>
        <taxon>Sphingobacteriia</taxon>
        <taxon>Sphingobacteriales</taxon>
        <taxon>Sphingobacteriaceae</taxon>
        <taxon>Pedobacter</taxon>
    </lineage>
</organism>